<reference evidence="8" key="1">
    <citation type="journal article" date="2019" name="Int. J. Syst. Evol. Microbiol.">
        <title>The Global Catalogue of Microorganisms (GCM) 10K type strain sequencing project: providing services to taxonomists for standard genome sequencing and annotation.</title>
        <authorList>
            <consortium name="The Broad Institute Genomics Platform"/>
            <consortium name="The Broad Institute Genome Sequencing Center for Infectious Disease"/>
            <person name="Wu L."/>
            <person name="Ma J."/>
        </authorList>
    </citation>
    <scope>NUCLEOTIDE SEQUENCE [LARGE SCALE GENOMIC DNA]</scope>
    <source>
        <strain evidence="8">CCUG 63287</strain>
    </source>
</reference>
<accession>A0ABV9JBF2</accession>
<feature type="domain" description="J" evidence="6">
    <location>
        <begin position="309"/>
        <end position="365"/>
    </location>
</feature>
<dbReference type="PANTHER" id="PTHR44360">
    <property type="entry name" value="DNAJ HOMOLOG SUBFAMILY B MEMBER 9"/>
    <property type="match status" value="1"/>
</dbReference>
<dbReference type="Proteomes" id="UP001595987">
    <property type="component" value="Unassembled WGS sequence"/>
</dbReference>
<feature type="transmembrane region" description="Helical" evidence="5">
    <location>
        <begin position="189"/>
        <end position="219"/>
    </location>
</feature>
<evidence type="ECO:0000256" key="2">
    <source>
        <dbReference type="ARBA" id="ARBA00023016"/>
    </source>
</evidence>
<proteinExistence type="predicted"/>
<comment type="caution">
    <text evidence="7">The sequence shown here is derived from an EMBL/GenBank/DDBJ whole genome shotgun (WGS) entry which is preliminary data.</text>
</comment>
<dbReference type="Gene3D" id="1.10.287.110">
    <property type="entry name" value="DnaJ domain"/>
    <property type="match status" value="1"/>
</dbReference>
<evidence type="ECO:0000313" key="8">
    <source>
        <dbReference type="Proteomes" id="UP001595987"/>
    </source>
</evidence>
<keyword evidence="2" id="KW-0346">Stress response</keyword>
<evidence type="ECO:0000256" key="5">
    <source>
        <dbReference type="SAM" id="Phobius"/>
    </source>
</evidence>
<protein>
    <submittedName>
        <fullName evidence="7">DnaJ domain-containing protein</fullName>
    </submittedName>
</protein>
<keyword evidence="8" id="KW-1185">Reference proteome</keyword>
<keyword evidence="1" id="KW-0235">DNA replication</keyword>
<feature type="region of interest" description="Disordered" evidence="4">
    <location>
        <begin position="289"/>
        <end position="308"/>
    </location>
</feature>
<dbReference type="PRINTS" id="PR00625">
    <property type="entry name" value="JDOMAIN"/>
</dbReference>
<keyword evidence="5" id="KW-1133">Transmembrane helix</keyword>
<dbReference type="PROSITE" id="PS50076">
    <property type="entry name" value="DNAJ_2"/>
    <property type="match status" value="1"/>
</dbReference>
<evidence type="ECO:0000313" key="7">
    <source>
        <dbReference type="EMBL" id="MFC4651592.1"/>
    </source>
</evidence>
<dbReference type="SUPFAM" id="SSF46565">
    <property type="entry name" value="Chaperone J-domain"/>
    <property type="match status" value="1"/>
</dbReference>
<evidence type="ECO:0000256" key="3">
    <source>
        <dbReference type="ARBA" id="ARBA00023186"/>
    </source>
</evidence>
<dbReference type="PANTHER" id="PTHR44360:SF1">
    <property type="entry name" value="DNAJ HOMOLOG SUBFAMILY B MEMBER 9"/>
    <property type="match status" value="1"/>
</dbReference>
<evidence type="ECO:0000259" key="6">
    <source>
        <dbReference type="PROSITE" id="PS50076"/>
    </source>
</evidence>
<feature type="transmembrane region" description="Helical" evidence="5">
    <location>
        <begin position="133"/>
        <end position="153"/>
    </location>
</feature>
<evidence type="ECO:0000256" key="1">
    <source>
        <dbReference type="ARBA" id="ARBA00022705"/>
    </source>
</evidence>
<dbReference type="EMBL" id="JBHSGD010000001">
    <property type="protein sequence ID" value="MFC4651592.1"/>
    <property type="molecule type" value="Genomic_DNA"/>
</dbReference>
<organism evidence="7 8">
    <name type="scientific">Lactococcus nasutitermitis</name>
    <dbReference type="NCBI Taxonomy" id="1652957"/>
    <lineage>
        <taxon>Bacteria</taxon>
        <taxon>Bacillati</taxon>
        <taxon>Bacillota</taxon>
        <taxon>Bacilli</taxon>
        <taxon>Lactobacillales</taxon>
        <taxon>Streptococcaceae</taxon>
        <taxon>Lactococcus</taxon>
    </lineage>
</organism>
<feature type="transmembrane region" description="Helical" evidence="5">
    <location>
        <begin position="159"/>
        <end position="182"/>
    </location>
</feature>
<dbReference type="SMART" id="SM00271">
    <property type="entry name" value="DnaJ"/>
    <property type="match status" value="1"/>
</dbReference>
<name>A0ABV9JBF2_9LACT</name>
<dbReference type="InterPro" id="IPR001623">
    <property type="entry name" value="DnaJ_domain"/>
</dbReference>
<dbReference type="RefSeq" id="WP_244842599.1">
    <property type="nucleotide sequence ID" value="NZ_BOVQ01000003.1"/>
</dbReference>
<keyword evidence="3" id="KW-0143">Chaperone</keyword>
<keyword evidence="5" id="KW-0472">Membrane</keyword>
<evidence type="ECO:0000256" key="4">
    <source>
        <dbReference type="SAM" id="MobiDB-lite"/>
    </source>
</evidence>
<feature type="transmembrane region" description="Helical" evidence="5">
    <location>
        <begin position="239"/>
        <end position="257"/>
    </location>
</feature>
<keyword evidence="5" id="KW-0812">Transmembrane</keyword>
<dbReference type="InterPro" id="IPR036869">
    <property type="entry name" value="J_dom_sf"/>
</dbReference>
<dbReference type="CDD" id="cd06257">
    <property type="entry name" value="DnaJ"/>
    <property type="match status" value="1"/>
</dbReference>
<feature type="compositionally biased region" description="Basic and acidic residues" evidence="4">
    <location>
        <begin position="289"/>
        <end position="303"/>
    </location>
</feature>
<sequence length="365" mass="42389">MINLEEIKEQYENAKSLDYDPDLFMGKAQSLLENLLKLNYQLLVGKPWIQEYGDMSNLVETLWSNDNESIQSINQARKIRNKYAHEGAVTDDEAINYSRTIDAYIAFIEAGNLQNYEKSGTNLREENTIKRRGFIITFVGAIIILWLAAYFGQHISNSIPILGPIVGVGFTLIIGLFTFLYVARRYAFFVLIAILLFIFTGGIALVLLFAVALIALFYISRYFINKWLGWYVYSYMVNTWWFILSQFPFSLFANSYINSQERKAQAEREDFQKQQQDYAEKSQKVYEEWEKQHSHNENTDSSHSESSYTPYTVLGVTPDTPMNEIKKAYRSLAKAYHPDLNKEPNAVEKFKEIQEAWEAINNFKK</sequence>
<gene>
    <name evidence="7" type="ORF">ACFO26_01540</name>
</gene>
<dbReference type="Pfam" id="PF00226">
    <property type="entry name" value="DnaJ"/>
    <property type="match status" value="1"/>
</dbReference>
<dbReference type="InterPro" id="IPR051948">
    <property type="entry name" value="Hsp70_co-chaperone_J-domain"/>
</dbReference>